<gene>
    <name evidence="1" type="ORF">FO442_13870</name>
</gene>
<dbReference type="RefSeq" id="WP_144333808.1">
    <property type="nucleotide sequence ID" value="NZ_VLPL01000007.1"/>
</dbReference>
<reference evidence="1 2" key="1">
    <citation type="submission" date="2019-07" db="EMBL/GenBank/DDBJ databases">
        <authorList>
            <person name="Huq M.A."/>
        </authorList>
    </citation>
    <scope>NUCLEOTIDE SEQUENCE [LARGE SCALE GENOMIC DNA]</scope>
    <source>
        <strain evidence="1 2">MAH-3</strain>
    </source>
</reference>
<dbReference type="Proteomes" id="UP000316008">
    <property type="component" value="Unassembled WGS sequence"/>
</dbReference>
<dbReference type="EMBL" id="VLPL01000007">
    <property type="protein sequence ID" value="TSJ41547.1"/>
    <property type="molecule type" value="Genomic_DNA"/>
</dbReference>
<evidence type="ECO:0008006" key="3">
    <source>
        <dbReference type="Google" id="ProtNLM"/>
    </source>
</evidence>
<keyword evidence="2" id="KW-1185">Reference proteome</keyword>
<sequence>MKTKTVQYTIQDPCDKSWKAMTPEANGRFCGACEKSVVDFTRMSDFLIVSYLENHKQEKVCGRFTKPQLDRVYQLNQPVFAPSFDLRAFVLGLALTTFSAVHGFSKTDPRELVKTDTLAIVPPVVVGTVAHVHFDHEKEKKASGSIQNALSDFKEINVVLKTSEGKILKEIHPDAKGKFEFDLDWKLKPAFIEISGIGYETQEMYFCYMRSLSNVEITLLDEVQLFLGEVIQGDVKATEDSSEDPILQTIEMGNVGFQKGEE</sequence>
<dbReference type="OrthoDB" id="7432683at2"/>
<accession>A0A556MNK4</accession>
<name>A0A556MNK4_9FLAO</name>
<proteinExistence type="predicted"/>
<dbReference type="AlphaFoldDB" id="A0A556MNK4"/>
<organism evidence="1 2">
    <name type="scientific">Fluviicola chungangensis</name>
    <dbReference type="NCBI Taxonomy" id="2597671"/>
    <lineage>
        <taxon>Bacteria</taxon>
        <taxon>Pseudomonadati</taxon>
        <taxon>Bacteroidota</taxon>
        <taxon>Flavobacteriia</taxon>
        <taxon>Flavobacteriales</taxon>
        <taxon>Crocinitomicaceae</taxon>
        <taxon>Fluviicola</taxon>
    </lineage>
</organism>
<comment type="caution">
    <text evidence="1">The sequence shown here is derived from an EMBL/GenBank/DDBJ whole genome shotgun (WGS) entry which is preliminary data.</text>
</comment>
<evidence type="ECO:0000313" key="1">
    <source>
        <dbReference type="EMBL" id="TSJ41547.1"/>
    </source>
</evidence>
<evidence type="ECO:0000313" key="2">
    <source>
        <dbReference type="Proteomes" id="UP000316008"/>
    </source>
</evidence>
<protein>
    <recommendedName>
        <fullName evidence="3">Carboxypeptidase regulatory-like domain-containing protein</fullName>
    </recommendedName>
</protein>